<evidence type="ECO:0008006" key="4">
    <source>
        <dbReference type="Google" id="ProtNLM"/>
    </source>
</evidence>
<dbReference type="RefSeq" id="WP_097896979.1">
    <property type="nucleotide sequence ID" value="NZ_NVOR01000012.1"/>
</dbReference>
<evidence type="ECO:0000313" key="2">
    <source>
        <dbReference type="EMBL" id="PED83700.1"/>
    </source>
</evidence>
<dbReference type="SUPFAM" id="SSF54427">
    <property type="entry name" value="NTF2-like"/>
    <property type="match status" value="1"/>
</dbReference>
<feature type="signal peptide" evidence="1">
    <location>
        <begin position="1"/>
        <end position="25"/>
    </location>
</feature>
<dbReference type="EMBL" id="NVOR01000012">
    <property type="protein sequence ID" value="PED83700.1"/>
    <property type="molecule type" value="Genomic_DNA"/>
</dbReference>
<protein>
    <recommendedName>
        <fullName evidence="4">Lipoprotein</fullName>
    </recommendedName>
</protein>
<dbReference type="InterPro" id="IPR032710">
    <property type="entry name" value="NTF2-like_dom_sf"/>
</dbReference>
<feature type="chain" id="PRO_5041726100" description="Lipoprotein" evidence="1">
    <location>
        <begin position="26"/>
        <end position="157"/>
    </location>
</feature>
<gene>
    <name evidence="2" type="ORF">CON65_03805</name>
</gene>
<evidence type="ECO:0000256" key="1">
    <source>
        <dbReference type="SAM" id="SignalP"/>
    </source>
</evidence>
<proteinExistence type="predicted"/>
<comment type="caution">
    <text evidence="2">The sequence shown here is derived from an EMBL/GenBank/DDBJ whole genome shotgun (WGS) entry which is preliminary data.</text>
</comment>
<dbReference type="Gene3D" id="3.10.450.50">
    <property type="match status" value="1"/>
</dbReference>
<dbReference type="AlphaFoldDB" id="A0AA91VEF7"/>
<accession>A0AA91VEF7</accession>
<evidence type="ECO:0000313" key="3">
    <source>
        <dbReference type="Proteomes" id="UP000221020"/>
    </source>
</evidence>
<name>A0AA91VEF7_9BACI</name>
<organism evidence="2 3">
    <name type="scientific">Bacillus pseudomycoides</name>
    <dbReference type="NCBI Taxonomy" id="64104"/>
    <lineage>
        <taxon>Bacteria</taxon>
        <taxon>Bacillati</taxon>
        <taxon>Bacillota</taxon>
        <taxon>Bacilli</taxon>
        <taxon>Bacillales</taxon>
        <taxon>Bacillaceae</taxon>
        <taxon>Bacillus</taxon>
        <taxon>Bacillus cereus group</taxon>
    </lineage>
</organism>
<reference evidence="2 3" key="1">
    <citation type="submission" date="2017-09" db="EMBL/GenBank/DDBJ databases">
        <title>Large-scale bioinformatics analysis of Bacillus genomes uncovers conserved roles of natural products in bacterial physiology.</title>
        <authorList>
            <consortium name="Agbiome Team Llc"/>
            <person name="Bleich R.M."/>
            <person name="Grubbs K.J."/>
            <person name="Santa Maria K.C."/>
            <person name="Allen S.E."/>
            <person name="Farag S."/>
            <person name="Shank E.A."/>
            <person name="Bowers A."/>
        </authorList>
    </citation>
    <scope>NUCLEOTIDE SEQUENCE [LARGE SCALE GENOMIC DNA]</scope>
    <source>
        <strain evidence="2 3">AFS092012</strain>
    </source>
</reference>
<dbReference type="PROSITE" id="PS51257">
    <property type="entry name" value="PROKAR_LIPOPROTEIN"/>
    <property type="match status" value="1"/>
</dbReference>
<dbReference type="Proteomes" id="UP000221020">
    <property type="component" value="Unassembled WGS sequence"/>
</dbReference>
<keyword evidence="1" id="KW-0732">Signal</keyword>
<sequence>MRRFIKKLGIVIAAGLLLMGCQSQQETQKKEVEKKDITVKKEVKLHITPEDEKEVRNVIEAFVQTTNDKNLDQHMALFSTKIVGAEDLRTQKEAAFQRGNKKIELEHVQIKDTKGNFVIAETEEKEMDSGKSLQKKVQYALGKEEEHWKIEEVRTIK</sequence>